<dbReference type="InterPro" id="IPR001254">
    <property type="entry name" value="Trypsin_dom"/>
</dbReference>
<name>A0AAX1FKD6_CORPS</name>
<feature type="domain" description="Peptidase S1" evidence="1">
    <location>
        <begin position="34"/>
        <end position="155"/>
    </location>
</feature>
<evidence type="ECO:0000313" key="3">
    <source>
        <dbReference type="Proteomes" id="UP000006465"/>
    </source>
</evidence>
<dbReference type="Proteomes" id="UP000006465">
    <property type="component" value="Chromosome"/>
</dbReference>
<evidence type="ECO:0000259" key="1">
    <source>
        <dbReference type="Pfam" id="PF00089"/>
    </source>
</evidence>
<accession>A0AAX1FKD6</accession>
<dbReference type="InterPro" id="IPR009003">
    <property type="entry name" value="Peptidase_S1_PA"/>
</dbReference>
<protein>
    <submittedName>
        <fullName evidence="2">Trypsin-like serine protease</fullName>
    </submittedName>
</protein>
<evidence type="ECO:0000313" key="2">
    <source>
        <dbReference type="EMBL" id="QGW56944.1"/>
    </source>
</evidence>
<reference evidence="2 3" key="1">
    <citation type="journal article" date="2013" name="J. Biotechnol.">
        <title>Genome sequence of Corynebacterium pseudotuberculosis biovar equi strain 258 and prediction of antigenic targets to improve biotechnological vaccine production.</title>
        <authorList>
            <person name="Soares S.C."/>
            <person name="Trost E."/>
            <person name="Ramos R.T."/>
            <person name="Carneiro A.R."/>
            <person name="Santos A.R."/>
            <person name="Pinto A.C."/>
            <person name="Barbosa E."/>
            <person name="Aburjaile F."/>
            <person name="Ali A."/>
            <person name="Diniz C.A."/>
            <person name="Hassan S.S."/>
            <person name="Fiaux K."/>
            <person name="Guimaraes L.C."/>
            <person name="Bakhtiar S.M."/>
            <person name="Pereira U."/>
            <person name="Almeida S.S."/>
            <person name="Abreu V.A."/>
            <person name="Rocha F.S."/>
            <person name="Dorella F.A."/>
            <person name="Miyoshi A."/>
            <person name="Silva A."/>
            <person name="Azevedo V."/>
            <person name="Tauch A."/>
        </authorList>
    </citation>
    <scope>NUCLEOTIDE SEQUENCE [LARGE SCALE GENOMIC DNA]</scope>
    <source>
        <strain evidence="2 3">258</strain>
    </source>
</reference>
<dbReference type="EMBL" id="CP003540">
    <property type="protein sequence ID" value="QGW56944.1"/>
    <property type="molecule type" value="Genomic_DNA"/>
</dbReference>
<dbReference type="KEGG" id="coe:CP258_03530"/>
<dbReference type="Pfam" id="PF00089">
    <property type="entry name" value="Trypsin"/>
    <property type="match status" value="1"/>
</dbReference>
<dbReference type="RefSeq" id="WP_014523166.1">
    <property type="nucleotide sequence ID" value="NC_017945.3"/>
</dbReference>
<dbReference type="Gene3D" id="2.40.10.10">
    <property type="entry name" value="Trypsin-like serine proteases"/>
    <property type="match status" value="1"/>
</dbReference>
<organism evidence="2 3">
    <name type="scientific">Corynebacterium pseudotuberculosis 258</name>
    <dbReference type="NCBI Taxonomy" id="1168865"/>
    <lineage>
        <taxon>Bacteria</taxon>
        <taxon>Bacillati</taxon>
        <taxon>Actinomycetota</taxon>
        <taxon>Actinomycetes</taxon>
        <taxon>Mycobacteriales</taxon>
        <taxon>Corynebacteriaceae</taxon>
        <taxon>Corynebacterium</taxon>
    </lineage>
</organism>
<keyword evidence="2" id="KW-0378">Hydrolase</keyword>
<dbReference type="SUPFAM" id="SSF50494">
    <property type="entry name" value="Trypsin-like serine proteases"/>
    <property type="match status" value="1"/>
</dbReference>
<dbReference type="AlphaFoldDB" id="A0AAX1FKD6"/>
<dbReference type="InterPro" id="IPR043504">
    <property type="entry name" value="Peptidase_S1_PA_chymotrypsin"/>
</dbReference>
<sequence length="166" mass="17930">MIPKKCGFYPYLSVKGYSVRALGEPISLEKVTFSPGNHDIAIFSIANAPDGEVIKLSNSKIGPGDLLTMGRSRTNSNSNSILVVEEEMPILTNGISFRIEGVRRTTTIGKGTTCRGDSEGPLLDQNNQIVAIHSAGTQADCQSNDFGLAAYHSQISEVRMWIDAQI</sequence>
<proteinExistence type="predicted"/>
<gene>
    <name evidence="2" type="ORF">CP258_03530</name>
</gene>
<keyword evidence="2" id="KW-0645">Protease</keyword>
<dbReference type="GO" id="GO:0004252">
    <property type="term" value="F:serine-type endopeptidase activity"/>
    <property type="evidence" value="ECO:0007669"/>
    <property type="project" value="InterPro"/>
</dbReference>
<dbReference type="GO" id="GO:0006508">
    <property type="term" value="P:proteolysis"/>
    <property type="evidence" value="ECO:0007669"/>
    <property type="project" value="UniProtKB-KW"/>
</dbReference>